<proteinExistence type="predicted"/>
<accession>A0ABR1RMN2</accession>
<dbReference type="EMBL" id="JAQQWK010000014">
    <property type="protein sequence ID" value="KAK8016122.1"/>
    <property type="molecule type" value="Genomic_DNA"/>
</dbReference>
<gene>
    <name evidence="1" type="ORF">PG993_014311</name>
</gene>
<reference evidence="1 2" key="1">
    <citation type="submission" date="2023-01" db="EMBL/GenBank/DDBJ databases">
        <title>Analysis of 21 Apiospora genomes using comparative genomics revels a genus with tremendous synthesis potential of carbohydrate active enzymes and secondary metabolites.</title>
        <authorList>
            <person name="Sorensen T."/>
        </authorList>
    </citation>
    <scope>NUCLEOTIDE SEQUENCE [LARGE SCALE GENOMIC DNA]</scope>
    <source>
        <strain evidence="1 2">CBS 33761</strain>
    </source>
</reference>
<comment type="caution">
    <text evidence="1">The sequence shown here is derived from an EMBL/GenBank/DDBJ whole genome shotgun (WGS) entry which is preliminary data.</text>
</comment>
<sequence length="65" mass="7524">MAHECLDELFHGHQVDVVGAAEQGSNDNRRVGQYRIGYPEHFESYHCHIARETKMNMGWWDSSSC</sequence>
<evidence type="ECO:0000313" key="1">
    <source>
        <dbReference type="EMBL" id="KAK8016122.1"/>
    </source>
</evidence>
<name>A0ABR1RMN2_9PEZI</name>
<keyword evidence="2" id="KW-1185">Reference proteome</keyword>
<protein>
    <submittedName>
        <fullName evidence="1">Uncharacterized protein</fullName>
    </submittedName>
</protein>
<organism evidence="1 2">
    <name type="scientific">Apiospora rasikravindrae</name>
    <dbReference type="NCBI Taxonomy" id="990691"/>
    <lineage>
        <taxon>Eukaryota</taxon>
        <taxon>Fungi</taxon>
        <taxon>Dikarya</taxon>
        <taxon>Ascomycota</taxon>
        <taxon>Pezizomycotina</taxon>
        <taxon>Sordariomycetes</taxon>
        <taxon>Xylariomycetidae</taxon>
        <taxon>Amphisphaeriales</taxon>
        <taxon>Apiosporaceae</taxon>
        <taxon>Apiospora</taxon>
    </lineage>
</organism>
<dbReference type="Proteomes" id="UP001444661">
    <property type="component" value="Unassembled WGS sequence"/>
</dbReference>
<evidence type="ECO:0000313" key="2">
    <source>
        <dbReference type="Proteomes" id="UP001444661"/>
    </source>
</evidence>